<accession>A0ABV8UJN1</accession>
<reference evidence="2" key="1">
    <citation type="journal article" date="2019" name="Int. J. Syst. Evol. Microbiol.">
        <title>The Global Catalogue of Microorganisms (GCM) 10K type strain sequencing project: providing services to taxonomists for standard genome sequencing and annotation.</title>
        <authorList>
            <consortium name="The Broad Institute Genomics Platform"/>
            <consortium name="The Broad Institute Genome Sequencing Center for Infectious Disease"/>
            <person name="Wu L."/>
            <person name="Ma J."/>
        </authorList>
    </citation>
    <scope>NUCLEOTIDE SEQUENCE [LARGE SCALE GENOMIC DNA]</scope>
    <source>
        <strain evidence="2">CECT 8472</strain>
    </source>
</reference>
<dbReference type="RefSeq" id="WP_382421590.1">
    <property type="nucleotide sequence ID" value="NZ_JBHSCW010000003.1"/>
</dbReference>
<gene>
    <name evidence="1" type="ORF">ACFOW6_06815</name>
</gene>
<name>A0ABV8UJN1_9PROT</name>
<dbReference type="EMBL" id="JBHSCW010000003">
    <property type="protein sequence ID" value="MFC4351254.1"/>
    <property type="molecule type" value="Genomic_DNA"/>
</dbReference>
<dbReference type="Proteomes" id="UP001595799">
    <property type="component" value="Unassembled WGS sequence"/>
</dbReference>
<keyword evidence="2" id="KW-1185">Reference proteome</keyword>
<organism evidence="1 2">
    <name type="scientific">Fodinicurvata halophila</name>
    <dbReference type="NCBI Taxonomy" id="1419723"/>
    <lineage>
        <taxon>Bacteria</taxon>
        <taxon>Pseudomonadati</taxon>
        <taxon>Pseudomonadota</taxon>
        <taxon>Alphaproteobacteria</taxon>
        <taxon>Rhodospirillales</taxon>
        <taxon>Rhodovibrionaceae</taxon>
        <taxon>Fodinicurvata</taxon>
    </lineage>
</organism>
<protein>
    <submittedName>
        <fullName evidence="1">Uncharacterized protein</fullName>
    </submittedName>
</protein>
<evidence type="ECO:0000313" key="2">
    <source>
        <dbReference type="Proteomes" id="UP001595799"/>
    </source>
</evidence>
<evidence type="ECO:0000313" key="1">
    <source>
        <dbReference type="EMBL" id="MFC4351254.1"/>
    </source>
</evidence>
<sequence length="88" mass="10281">MSLMGFRSSRRLKASDIEAGSTFRSQPANGVVETARVLSIMQDRMGIDHVRFQIKVQQKSYDWFEDHRTLNMTSFMERFPVRHDLETA</sequence>
<comment type="caution">
    <text evidence="1">The sequence shown here is derived from an EMBL/GenBank/DDBJ whole genome shotgun (WGS) entry which is preliminary data.</text>
</comment>
<proteinExistence type="predicted"/>